<dbReference type="GO" id="GO:0006596">
    <property type="term" value="P:polyamine biosynthetic process"/>
    <property type="evidence" value="ECO:0007669"/>
    <property type="project" value="UniProtKB-KW"/>
</dbReference>
<keyword evidence="1" id="KW-0620">Polyamine biosynthesis</keyword>
<keyword evidence="2" id="KW-0732">Signal</keyword>
<dbReference type="InterPro" id="IPR041698">
    <property type="entry name" value="Methyltransf_25"/>
</dbReference>
<dbReference type="Proteomes" id="UP000751190">
    <property type="component" value="Unassembled WGS sequence"/>
</dbReference>
<evidence type="ECO:0000259" key="3">
    <source>
        <dbReference type="Pfam" id="PF13649"/>
    </source>
</evidence>
<gene>
    <name evidence="4" type="ORF">KFE25_000485</name>
</gene>
<dbReference type="AlphaFoldDB" id="A0A8J6CC42"/>
<dbReference type="SUPFAM" id="SSF53335">
    <property type="entry name" value="S-adenosyl-L-methionine-dependent methyltransferases"/>
    <property type="match status" value="1"/>
</dbReference>
<sequence length="315" mass="33946">MASVLLVATCGLSASSQLFVLCQREAEQLARLRPPPGSDASVVDGPFTIDLGFTSQPRLLVRADGVALPAAVAPSSPCVTWDELDAIVRDKRDGAWECEAGYEPVRIETFSEATKRHAKLLPVEHGCPTAVLAGFNMHRMKGTNPVADTREKLRAFGEHGPSGAVLDVCTGLGYTAIAAAKLASVERVTTIELDPGMVEMQRRNPWSRELFSSAKVERLLGDATALLPQLGSTAFSYVIHDPPVNSIAGDLYSLQFYQQLHRVLRPSGRLFHYIGDPDSKVSGQMFKGCAARLREAGFGSVKLAARAFGVVAIKR</sequence>
<organism evidence="4 5">
    <name type="scientific">Diacronema lutheri</name>
    <name type="common">Unicellular marine alga</name>
    <name type="synonym">Monochrysis lutheri</name>
    <dbReference type="NCBI Taxonomy" id="2081491"/>
    <lineage>
        <taxon>Eukaryota</taxon>
        <taxon>Haptista</taxon>
        <taxon>Haptophyta</taxon>
        <taxon>Pavlovophyceae</taxon>
        <taxon>Pavlovales</taxon>
        <taxon>Pavlovaceae</taxon>
        <taxon>Diacronema</taxon>
    </lineage>
</organism>
<name>A0A8J6CC42_DIALT</name>
<dbReference type="CDD" id="cd02440">
    <property type="entry name" value="AdoMet_MTases"/>
    <property type="match status" value="1"/>
</dbReference>
<feature type="chain" id="PRO_5035177536" description="Methyltransferase domain-containing protein" evidence="2">
    <location>
        <begin position="16"/>
        <end position="315"/>
    </location>
</feature>
<protein>
    <recommendedName>
        <fullName evidence="3">Methyltransferase domain-containing protein</fullName>
    </recommendedName>
</protein>
<comment type="caution">
    <text evidence="4">The sequence shown here is derived from an EMBL/GenBank/DDBJ whole genome shotgun (WGS) entry which is preliminary data.</text>
</comment>
<dbReference type="PANTHER" id="PTHR43317:SF1">
    <property type="entry name" value="THERMOSPERMINE SYNTHASE ACAULIS5"/>
    <property type="match status" value="1"/>
</dbReference>
<dbReference type="Pfam" id="PF13649">
    <property type="entry name" value="Methyltransf_25"/>
    <property type="match status" value="1"/>
</dbReference>
<dbReference type="EMBL" id="JAGTXO010000006">
    <property type="protein sequence ID" value="KAG8467169.1"/>
    <property type="molecule type" value="Genomic_DNA"/>
</dbReference>
<evidence type="ECO:0000256" key="2">
    <source>
        <dbReference type="SAM" id="SignalP"/>
    </source>
</evidence>
<accession>A0A8J6CC42</accession>
<dbReference type="Gene3D" id="3.40.50.150">
    <property type="entry name" value="Vaccinia Virus protein VP39"/>
    <property type="match status" value="1"/>
</dbReference>
<dbReference type="InterPro" id="IPR029063">
    <property type="entry name" value="SAM-dependent_MTases_sf"/>
</dbReference>
<dbReference type="PANTHER" id="PTHR43317">
    <property type="entry name" value="THERMOSPERMINE SYNTHASE ACAULIS5"/>
    <property type="match status" value="1"/>
</dbReference>
<feature type="signal peptide" evidence="2">
    <location>
        <begin position="1"/>
        <end position="15"/>
    </location>
</feature>
<dbReference type="OMA" id="AWECEAG"/>
<dbReference type="OrthoDB" id="10251242at2759"/>
<evidence type="ECO:0000313" key="4">
    <source>
        <dbReference type="EMBL" id="KAG8467169.1"/>
    </source>
</evidence>
<keyword evidence="5" id="KW-1185">Reference proteome</keyword>
<reference evidence="4" key="1">
    <citation type="submission" date="2021-05" db="EMBL/GenBank/DDBJ databases">
        <title>The genome of the haptophyte Pavlova lutheri (Diacronema luteri, Pavlovales) - a model for lipid biosynthesis in eukaryotic algae.</title>
        <authorList>
            <person name="Hulatt C.J."/>
            <person name="Posewitz M.C."/>
        </authorList>
    </citation>
    <scope>NUCLEOTIDE SEQUENCE</scope>
    <source>
        <strain evidence="4">NIVA-4/92</strain>
    </source>
</reference>
<evidence type="ECO:0000256" key="1">
    <source>
        <dbReference type="ARBA" id="ARBA00023115"/>
    </source>
</evidence>
<feature type="domain" description="Methyltransferase" evidence="3">
    <location>
        <begin position="165"/>
        <end position="268"/>
    </location>
</feature>
<evidence type="ECO:0000313" key="5">
    <source>
        <dbReference type="Proteomes" id="UP000751190"/>
    </source>
</evidence>
<proteinExistence type="predicted"/>